<gene>
    <name evidence="1" type="ORF">VP01_3818g4</name>
</gene>
<organism evidence="1 2">
    <name type="scientific">Puccinia sorghi</name>
    <dbReference type="NCBI Taxonomy" id="27349"/>
    <lineage>
        <taxon>Eukaryota</taxon>
        <taxon>Fungi</taxon>
        <taxon>Dikarya</taxon>
        <taxon>Basidiomycota</taxon>
        <taxon>Pucciniomycotina</taxon>
        <taxon>Pucciniomycetes</taxon>
        <taxon>Pucciniales</taxon>
        <taxon>Pucciniaceae</taxon>
        <taxon>Puccinia</taxon>
    </lineage>
</organism>
<evidence type="ECO:0000313" key="2">
    <source>
        <dbReference type="Proteomes" id="UP000037035"/>
    </source>
</evidence>
<dbReference type="AlphaFoldDB" id="A0A0L6UU45"/>
<protein>
    <submittedName>
        <fullName evidence="1">Uncharacterized protein</fullName>
    </submittedName>
</protein>
<reference evidence="1 2" key="1">
    <citation type="submission" date="2015-08" db="EMBL/GenBank/DDBJ databases">
        <title>Next Generation Sequencing and Analysis of the Genome of Puccinia sorghi L Schw, the Causal Agent of Maize Common Rust.</title>
        <authorList>
            <person name="Rochi L."/>
            <person name="Burguener G."/>
            <person name="Darino M."/>
            <person name="Turjanski A."/>
            <person name="Kreff E."/>
            <person name="Dieguez M.J."/>
            <person name="Sacco F."/>
        </authorList>
    </citation>
    <scope>NUCLEOTIDE SEQUENCE [LARGE SCALE GENOMIC DNA]</scope>
    <source>
        <strain evidence="1 2">RO10H11247</strain>
    </source>
</reference>
<keyword evidence="2" id="KW-1185">Reference proteome</keyword>
<proteinExistence type="predicted"/>
<evidence type="ECO:0000313" key="1">
    <source>
        <dbReference type="EMBL" id="KNZ51772.1"/>
    </source>
</evidence>
<sequence>MEKSLVIANVADVPAEFLVFIGKLSHQGTAAAQYLCDSNVPCFTLIPGISYHSVLAMTVAKINFKPCDSEIFLTWKLSLKLTHTQKSTLSYALQSSWILTDLSPPPPPPCPELNPIDFCFSR</sequence>
<dbReference type="VEuPathDB" id="FungiDB:VP01_3818g4"/>
<dbReference type="EMBL" id="LAVV01008855">
    <property type="protein sequence ID" value="KNZ51772.1"/>
    <property type="molecule type" value="Genomic_DNA"/>
</dbReference>
<name>A0A0L6UU45_9BASI</name>
<accession>A0A0L6UU45</accession>
<comment type="caution">
    <text evidence="1">The sequence shown here is derived from an EMBL/GenBank/DDBJ whole genome shotgun (WGS) entry which is preliminary data.</text>
</comment>
<dbReference type="Proteomes" id="UP000037035">
    <property type="component" value="Unassembled WGS sequence"/>
</dbReference>